<sequence>MAESDLIVKTFVLRRVFPVCAVLIVLYIFKKNSKRINGVVSAYILNRAVPSFNNATKCQKQKLFSELADQQRTLGRDLKILEIGAGSGANFEFYPPNSTVTCLDPNQYFQGYLEENSEKHGLNVNFLKGYAEKMDAVENDTFDAVTCTLVLCSVRDVKKSLDEVRRVLKPGGKFYFLEHVAAEKSTVTKFFQRCLNPVWRRILGGCQIIKETGKDVESAGFTRTRITPFSGNFPFVFVVRPLCMGIATK</sequence>
<evidence type="ECO:0000313" key="4">
    <source>
        <dbReference type="RefSeq" id="XP_022317096.1"/>
    </source>
</evidence>
<dbReference type="GO" id="GO:0008757">
    <property type="term" value="F:S-adenosylmethionine-dependent methyltransferase activity"/>
    <property type="evidence" value="ECO:0007669"/>
    <property type="project" value="InterPro"/>
</dbReference>
<dbReference type="CDD" id="cd02440">
    <property type="entry name" value="AdoMet_MTases"/>
    <property type="match status" value="1"/>
</dbReference>
<dbReference type="InterPro" id="IPR029063">
    <property type="entry name" value="SAM-dependent_MTases_sf"/>
</dbReference>
<keyword evidence="1" id="KW-0472">Membrane</keyword>
<dbReference type="Gene3D" id="3.40.50.150">
    <property type="entry name" value="Vaccinia Virus protein VP39"/>
    <property type="match status" value="1"/>
</dbReference>
<dbReference type="Pfam" id="PF08241">
    <property type="entry name" value="Methyltransf_11"/>
    <property type="match status" value="1"/>
</dbReference>
<dbReference type="InterPro" id="IPR013216">
    <property type="entry name" value="Methyltransf_11"/>
</dbReference>
<name>A0A8B8CRN4_CRAVI</name>
<keyword evidence="3" id="KW-1185">Reference proteome</keyword>
<dbReference type="KEGG" id="cvn:111120580"/>
<dbReference type="GeneID" id="111120580"/>
<dbReference type="RefSeq" id="XP_022317096.1">
    <property type="nucleotide sequence ID" value="XM_022461388.1"/>
</dbReference>
<evidence type="ECO:0000313" key="3">
    <source>
        <dbReference type="Proteomes" id="UP000694844"/>
    </source>
</evidence>
<dbReference type="PANTHER" id="PTHR45036">
    <property type="entry name" value="METHYLTRANSFERASE LIKE 7B"/>
    <property type="match status" value="1"/>
</dbReference>
<keyword evidence="1" id="KW-1133">Transmembrane helix</keyword>
<dbReference type="SUPFAM" id="SSF53335">
    <property type="entry name" value="S-adenosyl-L-methionine-dependent methyltransferases"/>
    <property type="match status" value="1"/>
</dbReference>
<dbReference type="Proteomes" id="UP000694844">
    <property type="component" value="Chromosome 2"/>
</dbReference>
<feature type="transmembrane region" description="Helical" evidence="1">
    <location>
        <begin position="12"/>
        <end position="29"/>
    </location>
</feature>
<dbReference type="AlphaFoldDB" id="A0A8B8CRN4"/>
<organism evidence="3 4">
    <name type="scientific">Crassostrea virginica</name>
    <name type="common">Eastern oyster</name>
    <dbReference type="NCBI Taxonomy" id="6565"/>
    <lineage>
        <taxon>Eukaryota</taxon>
        <taxon>Metazoa</taxon>
        <taxon>Spiralia</taxon>
        <taxon>Lophotrochozoa</taxon>
        <taxon>Mollusca</taxon>
        <taxon>Bivalvia</taxon>
        <taxon>Autobranchia</taxon>
        <taxon>Pteriomorphia</taxon>
        <taxon>Ostreida</taxon>
        <taxon>Ostreoidea</taxon>
        <taxon>Ostreidae</taxon>
        <taxon>Crassostrea</taxon>
    </lineage>
</organism>
<evidence type="ECO:0000259" key="2">
    <source>
        <dbReference type="Pfam" id="PF08241"/>
    </source>
</evidence>
<dbReference type="InterPro" id="IPR052356">
    <property type="entry name" value="Thiol_S-MT"/>
</dbReference>
<gene>
    <name evidence="4" type="primary">LOC111120580</name>
</gene>
<dbReference type="OrthoDB" id="416496at2759"/>
<accession>A0A8B8CRN4</accession>
<keyword evidence="1" id="KW-0812">Transmembrane</keyword>
<feature type="domain" description="Methyltransferase type 11" evidence="2">
    <location>
        <begin position="81"/>
        <end position="176"/>
    </location>
</feature>
<dbReference type="PANTHER" id="PTHR45036:SF1">
    <property type="entry name" value="METHYLTRANSFERASE LIKE 7A"/>
    <property type="match status" value="1"/>
</dbReference>
<protein>
    <submittedName>
        <fullName evidence="4">Methyltransferase-like protein 7A</fullName>
    </submittedName>
</protein>
<evidence type="ECO:0000256" key="1">
    <source>
        <dbReference type="SAM" id="Phobius"/>
    </source>
</evidence>
<proteinExistence type="predicted"/>
<reference evidence="4" key="1">
    <citation type="submission" date="2025-08" db="UniProtKB">
        <authorList>
            <consortium name="RefSeq"/>
        </authorList>
    </citation>
    <scope>IDENTIFICATION</scope>
    <source>
        <tissue evidence="4">Whole sample</tissue>
    </source>
</reference>